<gene>
    <name evidence="2" type="ORF">ANCCEY_11759</name>
</gene>
<feature type="transmembrane region" description="Helical" evidence="1">
    <location>
        <begin position="44"/>
        <end position="66"/>
    </location>
</feature>
<dbReference type="AlphaFoldDB" id="A0A0D6LNC7"/>
<name>A0A0D6LNC7_9BILA</name>
<dbReference type="Proteomes" id="UP000054495">
    <property type="component" value="Unassembled WGS sequence"/>
</dbReference>
<evidence type="ECO:0000313" key="2">
    <source>
        <dbReference type="EMBL" id="EPB69147.1"/>
    </source>
</evidence>
<accession>A0A0D6LNC7</accession>
<keyword evidence="1" id="KW-1133">Transmembrane helix</keyword>
<keyword evidence="3" id="KW-1185">Reference proteome</keyword>
<organism evidence="2 3">
    <name type="scientific">Ancylostoma ceylanicum</name>
    <dbReference type="NCBI Taxonomy" id="53326"/>
    <lineage>
        <taxon>Eukaryota</taxon>
        <taxon>Metazoa</taxon>
        <taxon>Ecdysozoa</taxon>
        <taxon>Nematoda</taxon>
        <taxon>Chromadorea</taxon>
        <taxon>Rhabditida</taxon>
        <taxon>Rhabditina</taxon>
        <taxon>Rhabditomorpha</taxon>
        <taxon>Strongyloidea</taxon>
        <taxon>Ancylostomatidae</taxon>
        <taxon>Ancylostomatinae</taxon>
        <taxon>Ancylostoma</taxon>
    </lineage>
</organism>
<evidence type="ECO:0000313" key="3">
    <source>
        <dbReference type="Proteomes" id="UP000054495"/>
    </source>
</evidence>
<protein>
    <submittedName>
        <fullName evidence="2">Uncharacterized protein</fullName>
    </submittedName>
</protein>
<keyword evidence="1" id="KW-0472">Membrane</keyword>
<reference evidence="2 3" key="1">
    <citation type="submission" date="2013-05" db="EMBL/GenBank/DDBJ databases">
        <title>Draft genome of the parasitic nematode Anyclostoma ceylanicum.</title>
        <authorList>
            <person name="Mitreva M."/>
        </authorList>
    </citation>
    <scope>NUCLEOTIDE SEQUENCE [LARGE SCALE GENOMIC DNA]</scope>
</reference>
<evidence type="ECO:0000256" key="1">
    <source>
        <dbReference type="SAM" id="Phobius"/>
    </source>
</evidence>
<proteinExistence type="predicted"/>
<keyword evidence="1" id="KW-0812">Transmembrane</keyword>
<sequence length="178" mass="20727">MDENYPKENQTNIDKHGRRWMTVEELEYDATLIRDTNSTIWTLFWWNLLIALLLIPILVLVHCDAVEGNLAKLIYRMVDRLFVEAYPRDEYQINALKERFACEFDTHELLVQYDLQHWARNFSESCSSDSKSPMPGCAMMALELPCCTFCLTLATDTPIKQRIEVEQVSAIQQCGVRT</sequence>
<dbReference type="EMBL" id="KE125332">
    <property type="protein sequence ID" value="EPB69147.1"/>
    <property type="molecule type" value="Genomic_DNA"/>
</dbReference>